<dbReference type="PANTHER" id="PTHR40056">
    <property type="entry name" value="HYPOTHETICAL CYTOSOLIC PROTEIN"/>
    <property type="match status" value="1"/>
</dbReference>
<proteinExistence type="predicted"/>
<dbReference type="Proteomes" id="UP000244910">
    <property type="component" value="Chromosome"/>
</dbReference>
<dbReference type="KEGG" id="cdrk:B9W14_22205"/>
<dbReference type="InterPro" id="IPR014975">
    <property type="entry name" value="DUF1836"/>
</dbReference>
<dbReference type="AlphaFoldDB" id="A0A2U8DWP2"/>
<evidence type="ECO:0000313" key="2">
    <source>
        <dbReference type="Proteomes" id="UP000244910"/>
    </source>
</evidence>
<protein>
    <recommendedName>
        <fullName evidence="3">DUF1836 domain-containing protein</fullName>
    </recommendedName>
</protein>
<evidence type="ECO:0000313" key="1">
    <source>
        <dbReference type="EMBL" id="AWI07069.1"/>
    </source>
</evidence>
<evidence type="ECO:0008006" key="3">
    <source>
        <dbReference type="Google" id="ProtNLM"/>
    </source>
</evidence>
<reference evidence="2" key="1">
    <citation type="submission" date="2017-04" db="EMBL/GenBank/DDBJ databases">
        <authorList>
            <person name="Song Y."/>
            <person name="Cho B.-K."/>
        </authorList>
    </citation>
    <scope>NUCLEOTIDE SEQUENCE [LARGE SCALE GENOMIC DNA]</scope>
    <source>
        <strain evidence="2">SL1</strain>
    </source>
</reference>
<organism evidence="1 2">
    <name type="scientific">Clostridium drakei</name>
    <dbReference type="NCBI Taxonomy" id="332101"/>
    <lineage>
        <taxon>Bacteria</taxon>
        <taxon>Bacillati</taxon>
        <taxon>Bacillota</taxon>
        <taxon>Clostridia</taxon>
        <taxon>Eubacteriales</taxon>
        <taxon>Clostridiaceae</taxon>
        <taxon>Clostridium</taxon>
    </lineage>
</organism>
<dbReference type="EMBL" id="CP020953">
    <property type="protein sequence ID" value="AWI07069.1"/>
    <property type="molecule type" value="Genomic_DNA"/>
</dbReference>
<gene>
    <name evidence="1" type="ORF">B9W14_22205</name>
</gene>
<accession>A0A2U8DWP2</accession>
<sequence>MNMDEESLKKLLEEASSFEQLEFSGIPDIDLYMDQVTTFIDDKFSRLKRNEEDTTITKTMINNYTKAGILMPPKKKKYSRQHMVLIILTYYLKQILSINDIQELFAPIVEDINKPENSKLDLKDIYDNFLAIEKKETEDFKLAFEKSLDCQHNDENKDDTSKLIIIVIKLILKASIEKRMAEKIIDGFFKDKS</sequence>
<dbReference type="OrthoDB" id="3191472at2"/>
<name>A0A2U8DWP2_9CLOT</name>
<dbReference type="Pfam" id="PF08876">
    <property type="entry name" value="DUF1836"/>
    <property type="match status" value="1"/>
</dbReference>
<keyword evidence="2" id="KW-1185">Reference proteome</keyword>
<dbReference type="PANTHER" id="PTHR40056:SF1">
    <property type="entry name" value="DUF1836 DOMAIN-CONTAINING PROTEIN"/>
    <property type="match status" value="1"/>
</dbReference>